<protein>
    <submittedName>
        <fullName evidence="1">Circadian phase modifier</fullName>
    </submittedName>
</protein>
<gene>
    <name evidence="1" type="ORF">AVDCRST_MAG88-554</name>
</gene>
<dbReference type="InterPro" id="IPR039476">
    <property type="entry name" value="P2CMN_synthase_LarB"/>
</dbReference>
<dbReference type="EMBL" id="CADCWM010000187">
    <property type="protein sequence ID" value="CAA9547986.1"/>
    <property type="molecule type" value="Genomic_DNA"/>
</dbReference>
<proteinExistence type="predicted"/>
<feature type="non-terminal residue" evidence="1">
    <location>
        <position position="66"/>
    </location>
</feature>
<dbReference type="GO" id="GO:0016787">
    <property type="term" value="F:hydrolase activity"/>
    <property type="evidence" value="ECO:0007669"/>
    <property type="project" value="InterPro"/>
</dbReference>
<reference evidence="1" key="1">
    <citation type="submission" date="2020-02" db="EMBL/GenBank/DDBJ databases">
        <authorList>
            <person name="Meier V. D."/>
        </authorList>
    </citation>
    <scope>NUCLEOTIDE SEQUENCE</scope>
    <source>
        <strain evidence="1">AVDCRST_MAG88</strain>
    </source>
</reference>
<evidence type="ECO:0000313" key="1">
    <source>
        <dbReference type="EMBL" id="CAA9547986.1"/>
    </source>
</evidence>
<name>A0A6J4UEE4_9BACT</name>
<accession>A0A6J4UEE4</accession>
<dbReference type="SUPFAM" id="SSF52255">
    <property type="entry name" value="N5-CAIR mutase (phosphoribosylaminoimidazole carboxylase, PurE)"/>
    <property type="match status" value="1"/>
</dbReference>
<dbReference type="PANTHER" id="PTHR43064:SF1">
    <property type="entry name" value="SLL1489 PROTEIN"/>
    <property type="match status" value="1"/>
</dbReference>
<dbReference type="AlphaFoldDB" id="A0A6J4UEE4"/>
<dbReference type="PANTHER" id="PTHR43064">
    <property type="entry name" value="PHOSPHORIBOSYLAMINOIMIDAZOLE CARBOXYLASE-RELATED"/>
    <property type="match status" value="1"/>
</dbReference>
<sequence>MGCRVDTIYDVGVAALGRLFGPLGRLFEDGVGAIVVAAGMDGALPSVVAGLSPVPVIGLPTSVGYG</sequence>
<dbReference type="Gene3D" id="3.40.50.1970">
    <property type="match status" value="1"/>
</dbReference>
<organism evidence="1">
    <name type="scientific">uncultured Thermomicrobiales bacterium</name>
    <dbReference type="NCBI Taxonomy" id="1645740"/>
    <lineage>
        <taxon>Bacteria</taxon>
        <taxon>Pseudomonadati</taxon>
        <taxon>Thermomicrobiota</taxon>
        <taxon>Thermomicrobia</taxon>
        <taxon>Thermomicrobiales</taxon>
        <taxon>environmental samples</taxon>
    </lineage>
</organism>